<feature type="transmembrane region" description="Helical" evidence="7">
    <location>
        <begin position="472"/>
        <end position="498"/>
    </location>
</feature>
<dbReference type="Gene3D" id="3.30.70.1320">
    <property type="entry name" value="Multidrug efflux transporter AcrB pore domain like"/>
    <property type="match status" value="1"/>
</dbReference>
<keyword evidence="6 7" id="KW-0472">Membrane</keyword>
<dbReference type="PANTHER" id="PTHR32063">
    <property type="match status" value="1"/>
</dbReference>
<feature type="transmembrane region" description="Helical" evidence="7">
    <location>
        <begin position="859"/>
        <end position="880"/>
    </location>
</feature>
<keyword evidence="4 7" id="KW-0812">Transmembrane</keyword>
<dbReference type="GO" id="GO:0008324">
    <property type="term" value="F:monoatomic cation transmembrane transporter activity"/>
    <property type="evidence" value="ECO:0007669"/>
    <property type="project" value="InterPro"/>
</dbReference>
<dbReference type="OrthoDB" id="9791035at2"/>
<dbReference type="InterPro" id="IPR004763">
    <property type="entry name" value="CusA-like"/>
</dbReference>
<dbReference type="AlphaFoldDB" id="A0A3S0ZU76"/>
<dbReference type="SUPFAM" id="SSF82714">
    <property type="entry name" value="Multidrug efflux transporter AcrB TolC docking domain, DN and DC subdomains"/>
    <property type="match status" value="2"/>
</dbReference>
<feature type="transmembrane region" description="Helical" evidence="7">
    <location>
        <begin position="361"/>
        <end position="381"/>
    </location>
</feature>
<keyword evidence="5 7" id="KW-1133">Transmembrane helix</keyword>
<dbReference type="PRINTS" id="PR00702">
    <property type="entry name" value="ACRIFLAVINRP"/>
</dbReference>
<dbReference type="SUPFAM" id="SSF82693">
    <property type="entry name" value="Multidrug efflux transporter AcrB pore domain, PN1, PN2, PC1 and PC2 subdomains"/>
    <property type="match status" value="2"/>
</dbReference>
<keyword evidence="9" id="KW-1185">Reference proteome</keyword>
<proteinExistence type="predicted"/>
<dbReference type="Gene3D" id="3.30.70.1440">
    <property type="entry name" value="Multidrug efflux transporter AcrB pore domain"/>
    <property type="match status" value="1"/>
</dbReference>
<feature type="transmembrane region" description="Helical" evidence="7">
    <location>
        <begin position="525"/>
        <end position="546"/>
    </location>
</feature>
<dbReference type="Gene3D" id="3.30.70.1430">
    <property type="entry name" value="Multidrug efflux transporter AcrB pore domain"/>
    <property type="match status" value="2"/>
</dbReference>
<keyword evidence="3" id="KW-1003">Cell membrane</keyword>
<dbReference type="EMBL" id="RSCJ01000006">
    <property type="protein sequence ID" value="RUR83741.1"/>
    <property type="molecule type" value="Genomic_DNA"/>
</dbReference>
<comment type="caution">
    <text evidence="8">The sequence shown here is derived from an EMBL/GenBank/DDBJ whole genome shotgun (WGS) entry which is preliminary data.</text>
</comment>
<feature type="transmembrane region" description="Helical" evidence="7">
    <location>
        <begin position="12"/>
        <end position="31"/>
    </location>
</feature>
<keyword evidence="2" id="KW-0813">Transport</keyword>
<name>A0A3S0ZU76_CHLFR</name>
<evidence type="ECO:0000313" key="8">
    <source>
        <dbReference type="EMBL" id="RUR83741.1"/>
    </source>
</evidence>
<feature type="transmembrane region" description="Helical" evidence="7">
    <location>
        <begin position="990"/>
        <end position="1013"/>
    </location>
</feature>
<evidence type="ECO:0000256" key="7">
    <source>
        <dbReference type="SAM" id="Phobius"/>
    </source>
</evidence>
<dbReference type="PANTHER" id="PTHR32063:SF4">
    <property type="entry name" value="SLR6043 PROTEIN"/>
    <property type="match status" value="1"/>
</dbReference>
<gene>
    <name evidence="8" type="ORF">PCC6912_19840</name>
</gene>
<dbReference type="RefSeq" id="WP_127011311.1">
    <property type="nucleotide sequence ID" value="NZ_RSCJ01000006.1"/>
</dbReference>
<dbReference type="Gene3D" id="3.30.2090.10">
    <property type="entry name" value="Multidrug efflux transporter AcrB TolC docking domain, DN and DC subdomains"/>
    <property type="match status" value="2"/>
</dbReference>
<reference evidence="8 9" key="1">
    <citation type="journal article" date="2019" name="Genome Biol. Evol.">
        <title>Day and night: Metabolic profiles and evolutionary relationships of six axenic non-marine cyanobacteria.</title>
        <authorList>
            <person name="Will S.E."/>
            <person name="Henke P."/>
            <person name="Boedeker C."/>
            <person name="Huang S."/>
            <person name="Brinkmann H."/>
            <person name="Rohde M."/>
            <person name="Jarek M."/>
            <person name="Friedl T."/>
            <person name="Seufert S."/>
            <person name="Schumacher M."/>
            <person name="Overmann J."/>
            <person name="Neumann-Schaal M."/>
            <person name="Petersen J."/>
        </authorList>
    </citation>
    <scope>NUCLEOTIDE SEQUENCE [LARGE SCALE GENOMIC DNA]</scope>
    <source>
        <strain evidence="8 9">PCC 6912</strain>
    </source>
</reference>
<feature type="transmembrane region" description="Helical" evidence="7">
    <location>
        <begin position="959"/>
        <end position="978"/>
    </location>
</feature>
<comment type="subcellular location">
    <subcellularLocation>
        <location evidence="1">Cell membrane</location>
        <topology evidence="1">Multi-pass membrane protein</topology>
    </subcellularLocation>
</comment>
<evidence type="ECO:0000256" key="3">
    <source>
        <dbReference type="ARBA" id="ARBA00022475"/>
    </source>
</evidence>
<dbReference type="SUPFAM" id="SSF82866">
    <property type="entry name" value="Multidrug efflux transporter AcrB transmembrane domain"/>
    <property type="match status" value="2"/>
</dbReference>
<dbReference type="InterPro" id="IPR027463">
    <property type="entry name" value="AcrB_DN_DC_subdom"/>
</dbReference>
<dbReference type="NCBIfam" id="TIGR00914">
    <property type="entry name" value="2A0601"/>
    <property type="match status" value="1"/>
</dbReference>
<dbReference type="GO" id="GO:0042910">
    <property type="term" value="F:xenobiotic transmembrane transporter activity"/>
    <property type="evidence" value="ECO:0007669"/>
    <property type="project" value="TreeGrafter"/>
</dbReference>
<dbReference type="Gene3D" id="1.20.1640.10">
    <property type="entry name" value="Multidrug efflux transporter AcrB transmembrane domain"/>
    <property type="match status" value="2"/>
</dbReference>
<evidence type="ECO:0000256" key="1">
    <source>
        <dbReference type="ARBA" id="ARBA00004651"/>
    </source>
</evidence>
<dbReference type="InterPro" id="IPR001036">
    <property type="entry name" value="Acrflvin-R"/>
</dbReference>
<evidence type="ECO:0000313" key="9">
    <source>
        <dbReference type="Proteomes" id="UP000268857"/>
    </source>
</evidence>
<dbReference type="STRING" id="211165.GCA_000317285_00266"/>
<dbReference type="GO" id="GO:0005886">
    <property type="term" value="C:plasma membrane"/>
    <property type="evidence" value="ECO:0007669"/>
    <property type="project" value="UniProtKB-SubCell"/>
</dbReference>
<accession>A0A3S0ZU76</accession>
<feature type="transmembrane region" description="Helical" evidence="7">
    <location>
        <begin position="438"/>
        <end position="460"/>
    </location>
</feature>
<protein>
    <submittedName>
        <fullName evidence="8">Cation efflux system protein</fullName>
    </submittedName>
</protein>
<evidence type="ECO:0000256" key="4">
    <source>
        <dbReference type="ARBA" id="ARBA00022692"/>
    </source>
</evidence>
<feature type="transmembrane region" description="Helical" evidence="7">
    <location>
        <begin position="887"/>
        <end position="911"/>
    </location>
</feature>
<feature type="transmembrane region" description="Helical" evidence="7">
    <location>
        <begin position="917"/>
        <end position="938"/>
    </location>
</feature>
<organism evidence="8 9">
    <name type="scientific">Chlorogloeopsis fritschii PCC 6912</name>
    <dbReference type="NCBI Taxonomy" id="211165"/>
    <lineage>
        <taxon>Bacteria</taxon>
        <taxon>Bacillati</taxon>
        <taxon>Cyanobacteriota</taxon>
        <taxon>Cyanophyceae</taxon>
        <taxon>Nostocales</taxon>
        <taxon>Chlorogloeopsidaceae</taxon>
        <taxon>Chlorogloeopsis</taxon>
    </lineage>
</organism>
<evidence type="ECO:0000256" key="6">
    <source>
        <dbReference type="ARBA" id="ARBA00023136"/>
    </source>
</evidence>
<evidence type="ECO:0000256" key="5">
    <source>
        <dbReference type="ARBA" id="ARBA00022989"/>
    </source>
</evidence>
<sequence length="1041" mass="112090">MLNAILKWSIIQRWIVVLGAIVVTFLGAYNLTQMPLDVFPDFAPPQVEIQTEAPGLAPEEVESLITLPIESAVNGTPGVETVRSSSAVGISVVKVIFKWGTNVYQARQLVTERLQQALQKLPEGVENPQISPISSPIGTVVQYAFTTETTPMMEVRRLVDRDITNRLLAVPGVSQVIAYGGDVRQYQVLVDPAKLKAFNVTLEEVTAAATGANVNAAGGFLINPDQEIVIRGVGRIDSIEQLGNSAIAARNNTPILLKDIADVRIGAALKRGDGSLNGQRAIVVMVNKQPQYDTPTVTRAIERAMEEVKAGLPKDVKVTETFRQENFIEAAIENVTSSLRDGTIIVSIILLMFLMNWRTAVITLSAIPLSVLIGMLILGWFGQGINTMTLGGLAVAIGSVVDDSIVDMENAYRGLRKNQLAGTPVHPFKVVYDTSVEVRVSVIFSTIIIAVVFAPIFSLTGVEGRIFAPMGVAYLVSIFASTFVAMTLSPALCAILLANRRLPADDTWVSALSQRLYRPMLNFSIRFPTIILAVAGASLVASLLILPSLGRVFLPEFQEPSLVNAVLLYPGSSLAATNQVGFVMQDALKNDKRFKSVQLRSGRAPGDADAGGVNLGHLDVELSAEGLKDREGSIEKLRAEFAKIPGVAPNIGGFISHRMDEVLSGVRSAIAIKIFGPNLEELRRLGTEVLAAVNGIEGLVDLQLEPQVPIKQLQINFNREAAARYGLTVGNLTEMVETALNGRVVSQVLKEQQLFDLVVWLKEDARNNLNIIRNLLVDTPTGQKIPLAQVASIDYGTGPNTINRENVSRLIVVSANVSGRDLGSVVDEIQAQVKNSVQLPTGYFIQYGGQFESEQRATYNLLVFGGLAIVIIAVLMYFAVKSVAAMLMIMINLPLAVVGGIFSIALGGGIISVASLVGFITLFGVATRNGLLLVDNYNNKLAQKMSLRQVIFEGSMERLVAILMTALTSALGMIPLVIGTGAGKEILQPLAVVVLGGLFTSTALTLLVLPALYSKFGNYLIPKQTLSEVEKVNRVGTVLEW</sequence>
<dbReference type="Pfam" id="PF00873">
    <property type="entry name" value="ACR_tran"/>
    <property type="match status" value="1"/>
</dbReference>
<dbReference type="Proteomes" id="UP000268857">
    <property type="component" value="Unassembled WGS sequence"/>
</dbReference>
<evidence type="ECO:0000256" key="2">
    <source>
        <dbReference type="ARBA" id="ARBA00022448"/>
    </source>
</evidence>